<dbReference type="AlphaFoldDB" id="A0A387G1Y7"/>
<dbReference type="InterPro" id="IPR047937">
    <property type="entry name" value="Eex_IncN-like"/>
</dbReference>
<accession>A0A387G1Y7</accession>
<dbReference type="OrthoDB" id="7306558at2"/>
<evidence type="ECO:0008006" key="3">
    <source>
        <dbReference type="Google" id="ProtNLM"/>
    </source>
</evidence>
<keyword evidence="1" id="KW-0614">Plasmid</keyword>
<gene>
    <name evidence="1" type="ORF">CCGE525_26600</name>
</gene>
<dbReference type="RefSeq" id="WP_120707290.1">
    <property type="nucleotide sequence ID" value="NZ_CP032695.1"/>
</dbReference>
<sequence length="77" mass="8520">MKFLVLFTFLIALASCGKKAERVYSVEELSADQQLLTNLIAKCRNNPGELRSTPNCMNAEAADWKSRLERMGKALGG</sequence>
<dbReference type="EMBL" id="CP032695">
    <property type="protein sequence ID" value="AYG62364.1"/>
    <property type="molecule type" value="Genomic_DNA"/>
</dbReference>
<evidence type="ECO:0000313" key="1">
    <source>
        <dbReference type="EMBL" id="AYG62364.1"/>
    </source>
</evidence>
<evidence type="ECO:0000313" key="2">
    <source>
        <dbReference type="Proteomes" id="UP000282195"/>
    </source>
</evidence>
<protein>
    <recommendedName>
        <fullName evidence="3">EexN family lipoprotein</fullName>
    </recommendedName>
</protein>
<dbReference type="KEGG" id="rjg:CCGE525_26600"/>
<proteinExistence type="predicted"/>
<organism evidence="1 2">
    <name type="scientific">Rhizobium jaguaris</name>
    <dbReference type="NCBI Taxonomy" id="1312183"/>
    <lineage>
        <taxon>Bacteria</taxon>
        <taxon>Pseudomonadati</taxon>
        <taxon>Pseudomonadota</taxon>
        <taxon>Alphaproteobacteria</taxon>
        <taxon>Hyphomicrobiales</taxon>
        <taxon>Rhizobiaceae</taxon>
        <taxon>Rhizobium/Agrobacterium group</taxon>
        <taxon>Rhizobium</taxon>
    </lineage>
</organism>
<reference evidence="1 2" key="1">
    <citation type="submission" date="2018-10" db="EMBL/GenBank/DDBJ databases">
        <title>Rhizobium etli, R. leguminosarum and a new Rhizobium genospecies from Phaseolus dumosus.</title>
        <authorList>
            <person name="Ramirez-Puebla S.T."/>
            <person name="Rogel-Hernandez M.A."/>
            <person name="Guerrero G."/>
            <person name="Ormeno-Orrillo E."/>
            <person name="Martinez-Romero J.C."/>
            <person name="Negrete-Yankelevich S."/>
            <person name="Martinez-Romero E."/>
        </authorList>
    </citation>
    <scope>NUCLEOTIDE SEQUENCE [LARGE SCALE GENOMIC DNA]</scope>
    <source>
        <strain evidence="1 2">CCGE525</strain>
        <plasmid evidence="2">prccge525c</plasmid>
    </source>
</reference>
<dbReference type="Proteomes" id="UP000282195">
    <property type="component" value="Plasmid pRCCGE525c"/>
</dbReference>
<dbReference type="PROSITE" id="PS51257">
    <property type="entry name" value="PROKAR_LIPOPROTEIN"/>
    <property type="match status" value="1"/>
</dbReference>
<dbReference type="NCBIfam" id="NF033894">
    <property type="entry name" value="Eex_IncN"/>
    <property type="match status" value="1"/>
</dbReference>
<name>A0A387G1Y7_9HYPH</name>
<keyword evidence="2" id="KW-1185">Reference proteome</keyword>
<geneLocation type="plasmid" evidence="2">
    <name>prccge525c</name>
</geneLocation>